<protein>
    <recommendedName>
        <fullName evidence="11">RRM domain-containing protein</fullName>
    </recommendedName>
</protein>
<evidence type="ECO:0000256" key="3">
    <source>
        <dbReference type="ARBA" id="ARBA00006681"/>
    </source>
</evidence>
<feature type="region of interest" description="Disordered" evidence="10">
    <location>
        <begin position="517"/>
        <end position="559"/>
    </location>
</feature>
<comment type="subcellular location">
    <subcellularLocation>
        <location evidence="1">Cytoplasm</location>
        <location evidence="1">Cytoskeleton</location>
    </subcellularLocation>
</comment>
<dbReference type="FunFam" id="3.90.640.10:FF:000006">
    <property type="entry name" value="Actin-related protein 3 (ARP3)"/>
    <property type="match status" value="1"/>
</dbReference>
<feature type="compositionally biased region" description="Basic and acidic residues" evidence="10">
    <location>
        <begin position="918"/>
        <end position="968"/>
    </location>
</feature>
<dbReference type="GO" id="GO:0003723">
    <property type="term" value="F:RNA binding"/>
    <property type="evidence" value="ECO:0007669"/>
    <property type="project" value="UniProtKB-UniRule"/>
</dbReference>
<keyword evidence="5" id="KW-0547">Nucleotide-binding</keyword>
<keyword evidence="9" id="KW-0694">RNA-binding</keyword>
<comment type="similarity">
    <text evidence="3">Belongs to the actin family. ARP3 subfamily.</text>
</comment>
<evidence type="ECO:0000256" key="7">
    <source>
        <dbReference type="ARBA" id="ARBA00023203"/>
    </source>
</evidence>
<evidence type="ECO:0000313" key="12">
    <source>
        <dbReference type="EnsemblPlants" id="Bo5g015290.1"/>
    </source>
</evidence>
<dbReference type="EnsemblPlants" id="Bo5g015290.1">
    <property type="protein sequence ID" value="Bo5g015290.1"/>
    <property type="gene ID" value="Bo5g015290"/>
</dbReference>
<dbReference type="PANTHER" id="PTHR23204">
    <property type="entry name" value="CLEAVAGE AND POLYADENYLATION SPECIFIC FACTOR"/>
    <property type="match status" value="1"/>
</dbReference>
<evidence type="ECO:0000256" key="5">
    <source>
        <dbReference type="ARBA" id="ARBA00022741"/>
    </source>
</evidence>
<dbReference type="CDD" id="cd10221">
    <property type="entry name" value="ASKHA_NBD_Arp3-like"/>
    <property type="match status" value="1"/>
</dbReference>
<evidence type="ECO:0000256" key="8">
    <source>
        <dbReference type="ARBA" id="ARBA00023212"/>
    </source>
</evidence>
<keyword evidence="7" id="KW-0009">Actin-binding</keyword>
<proteinExistence type="inferred from homology"/>
<organism evidence="12 13">
    <name type="scientific">Brassica oleracea var. oleracea</name>
    <dbReference type="NCBI Taxonomy" id="109376"/>
    <lineage>
        <taxon>Eukaryota</taxon>
        <taxon>Viridiplantae</taxon>
        <taxon>Streptophyta</taxon>
        <taxon>Embryophyta</taxon>
        <taxon>Tracheophyta</taxon>
        <taxon>Spermatophyta</taxon>
        <taxon>Magnoliopsida</taxon>
        <taxon>eudicotyledons</taxon>
        <taxon>Gunneridae</taxon>
        <taxon>Pentapetalae</taxon>
        <taxon>rosids</taxon>
        <taxon>malvids</taxon>
        <taxon>Brassicales</taxon>
        <taxon>Brassicaceae</taxon>
        <taxon>Brassiceae</taxon>
        <taxon>Brassica</taxon>
    </lineage>
</organism>
<dbReference type="InterPro" id="IPR012677">
    <property type="entry name" value="Nucleotide-bd_a/b_plait_sf"/>
</dbReference>
<dbReference type="SUPFAM" id="SSF54928">
    <property type="entry name" value="RNA-binding domain, RBD"/>
    <property type="match status" value="1"/>
</dbReference>
<dbReference type="eggNOG" id="KOG0678">
    <property type="taxonomic scope" value="Eukaryota"/>
</dbReference>
<dbReference type="PROSITE" id="PS50102">
    <property type="entry name" value="RRM"/>
    <property type="match status" value="1"/>
</dbReference>
<dbReference type="OMA" id="MEGHNSG"/>
<name>A0A0D3C9G4_BRAOL</name>
<dbReference type="GO" id="GO:0006397">
    <property type="term" value="P:mRNA processing"/>
    <property type="evidence" value="ECO:0007669"/>
    <property type="project" value="UniProtKB-KW"/>
</dbReference>
<dbReference type="GO" id="GO:0003779">
    <property type="term" value="F:actin binding"/>
    <property type="evidence" value="ECO:0007669"/>
    <property type="project" value="UniProtKB-KW"/>
</dbReference>
<comment type="similarity">
    <text evidence="2">Belongs to the RRM CPSF6/7 family.</text>
</comment>
<dbReference type="GO" id="GO:0005856">
    <property type="term" value="C:cytoskeleton"/>
    <property type="evidence" value="ECO:0007669"/>
    <property type="project" value="UniProtKB-SubCell"/>
</dbReference>
<feature type="compositionally biased region" description="Basic and acidic residues" evidence="10">
    <location>
        <begin position="980"/>
        <end position="1002"/>
    </location>
</feature>
<evidence type="ECO:0000259" key="11">
    <source>
        <dbReference type="PROSITE" id="PS50102"/>
    </source>
</evidence>
<feature type="region of interest" description="Disordered" evidence="10">
    <location>
        <begin position="893"/>
        <end position="1002"/>
    </location>
</feature>
<dbReference type="SMART" id="SM00268">
    <property type="entry name" value="ACTIN"/>
    <property type="match status" value="1"/>
</dbReference>
<dbReference type="Pfam" id="PF00022">
    <property type="entry name" value="Actin"/>
    <property type="match status" value="1"/>
</dbReference>
<dbReference type="eggNOG" id="KOG0118">
    <property type="taxonomic scope" value="Eukaryota"/>
</dbReference>
<evidence type="ECO:0000256" key="10">
    <source>
        <dbReference type="SAM" id="MobiDB-lite"/>
    </source>
</evidence>
<dbReference type="Gene3D" id="3.30.420.40">
    <property type="match status" value="2"/>
</dbReference>
<dbReference type="FunFam" id="3.30.420.40:FF:000029">
    <property type="entry name" value="Actin-related protein 3"/>
    <property type="match status" value="1"/>
</dbReference>
<reference evidence="12 13" key="1">
    <citation type="journal article" date="2014" name="Genome Biol.">
        <title>Transcriptome and methylome profiling reveals relics of genome dominance in the mesopolyploid Brassica oleracea.</title>
        <authorList>
            <person name="Parkin I.A."/>
            <person name="Koh C."/>
            <person name="Tang H."/>
            <person name="Robinson S.J."/>
            <person name="Kagale S."/>
            <person name="Clarke W.E."/>
            <person name="Town C.D."/>
            <person name="Nixon J."/>
            <person name="Krishnakumar V."/>
            <person name="Bidwell S.L."/>
            <person name="Denoeud F."/>
            <person name="Belcram H."/>
            <person name="Links M.G."/>
            <person name="Just J."/>
            <person name="Clarke C."/>
            <person name="Bender T."/>
            <person name="Huebert T."/>
            <person name="Mason A.S."/>
            <person name="Pires J.C."/>
            <person name="Barker G."/>
            <person name="Moore J."/>
            <person name="Walley P.G."/>
            <person name="Manoli S."/>
            <person name="Batley J."/>
            <person name="Edwards D."/>
            <person name="Nelson M.N."/>
            <person name="Wang X."/>
            <person name="Paterson A.H."/>
            <person name="King G."/>
            <person name="Bancroft I."/>
            <person name="Chalhoub B."/>
            <person name="Sharpe A.G."/>
        </authorList>
    </citation>
    <scope>NUCLEOTIDE SEQUENCE</scope>
    <source>
        <strain evidence="12 13">cv. TO1000</strain>
    </source>
</reference>
<feature type="compositionally biased region" description="Polar residues" evidence="10">
    <location>
        <begin position="546"/>
        <end position="559"/>
    </location>
</feature>
<evidence type="ECO:0000256" key="6">
    <source>
        <dbReference type="ARBA" id="ARBA00022840"/>
    </source>
</evidence>
<evidence type="ECO:0000256" key="9">
    <source>
        <dbReference type="PROSITE-ProRule" id="PRU00176"/>
    </source>
</evidence>
<dbReference type="AlphaFoldDB" id="A0A0D3C9G4"/>
<dbReference type="GO" id="GO:0005634">
    <property type="term" value="C:nucleus"/>
    <property type="evidence" value="ECO:0007669"/>
    <property type="project" value="UniProtKB-SubCell"/>
</dbReference>
<keyword evidence="6" id="KW-0067">ATP-binding</keyword>
<accession>A0A0D3C9G4</accession>
<feature type="compositionally biased region" description="Gly residues" evidence="10">
    <location>
        <begin position="895"/>
        <end position="908"/>
    </location>
</feature>
<feature type="domain" description="RRM" evidence="11">
    <location>
        <begin position="626"/>
        <end position="704"/>
    </location>
</feature>
<feature type="region of interest" description="Disordered" evidence="10">
    <location>
        <begin position="714"/>
        <end position="778"/>
    </location>
</feature>
<dbReference type="InterPro" id="IPR004000">
    <property type="entry name" value="Actin"/>
</dbReference>
<dbReference type="InterPro" id="IPR035979">
    <property type="entry name" value="RBD_domain_sf"/>
</dbReference>
<keyword evidence="13" id="KW-1185">Reference proteome</keyword>
<dbReference type="STRING" id="109376.A0A0D3C9G4"/>
<dbReference type="Gene3D" id="3.30.70.330">
    <property type="match status" value="1"/>
</dbReference>
<keyword evidence="4" id="KW-0963">Cytoplasm</keyword>
<reference evidence="12" key="2">
    <citation type="submission" date="2015-03" db="UniProtKB">
        <authorList>
            <consortium name="EnsemblPlants"/>
        </authorList>
    </citation>
    <scope>IDENTIFICATION</scope>
</reference>
<feature type="compositionally biased region" description="Low complexity" evidence="10">
    <location>
        <begin position="716"/>
        <end position="750"/>
    </location>
</feature>
<dbReference type="Gene3D" id="3.90.640.10">
    <property type="entry name" value="Actin, Chain A, domain 4"/>
    <property type="match status" value="1"/>
</dbReference>
<feature type="compositionally biased region" description="Gly residues" evidence="10">
    <location>
        <begin position="751"/>
        <end position="769"/>
    </location>
</feature>
<evidence type="ECO:0000256" key="1">
    <source>
        <dbReference type="ARBA" id="ARBA00004245"/>
    </source>
</evidence>
<dbReference type="Gramene" id="Bo5g015290.1">
    <property type="protein sequence ID" value="Bo5g015290.1"/>
    <property type="gene ID" value="Bo5g015290"/>
</dbReference>
<dbReference type="InterPro" id="IPR043129">
    <property type="entry name" value="ATPase_NBD"/>
</dbReference>
<evidence type="ECO:0000256" key="4">
    <source>
        <dbReference type="ARBA" id="ARBA00022490"/>
    </source>
</evidence>
<dbReference type="InterPro" id="IPR034772">
    <property type="entry name" value="CPSF6/7"/>
</dbReference>
<dbReference type="InterPro" id="IPR000504">
    <property type="entry name" value="RRM_dom"/>
</dbReference>
<sequence length="1002" mass="108464">MDPTSRPAVVIDNGTGYTKMGFTGNVEPCFILPTVVASNESFLSQPKSSLKGSWAAQHNAGVAADMDFFIGDEALTKSRSSSTYNLRYPIEHGQVEDWDAMERYWQQCVFNYLRCDPEDHYFLLTESPLTPPESREYTGEILFETFNVPGLYIAVNSVLALAAGYTTSKCEMTGVVVDVGDGATRVVPVAEGYVIGSCIRTIPIAGKDVSLFIQQLMRERGENIPPEDSFDVARKVKEMYCYTCSDIVKEFNKHDKEPGKYIKQWKGVKPKTGAPYTCDVGYERFLGPEVFFNPEIYSNDFTTSLPAVIDKCIQSAPIDTRRALYKNIVLSGGSTMFKDFGRRLQRDLKKIVDARVLANNARTGGEITSQPVEVNVVSHPVQKFAVWFGGSVLSSTPEFFASCRTKEEYEECGASICRTNPFCKNPMNQENAGYGDNQKLLHQGSGTIPALADEELLGEDDDYDDLYSDVNVGESFFQAHNQPQAPAQVGGSIQAQNSNVSEPRMAVVSGGGAVEGKYHNGISGPETRSDAYPQGSSFGPKGMNVDVQSNQPSKVNPQGSTSIVLNTHSFSGSAVNVPEPPPVHNNPYGGAPQGAQQIPVSQTSVNPSAMVNRSPTQPFVVDNGNTMLFVGELHWWTTDAEIESVLSQYGRVKEIKFFDERVSGKSKGYCQVEFYDSAAAAACKEGMNGFVFNGKACVVAFASPETLKQMGANFTGRNQGQNQMQNRRPLNEGMGRGNNNNNNNNMNTQNGDGGRNYGRGGGFARGGQGMANRGGHWGGAARGRGMNNMANGAGAGPYGGPGLAGPAFGGMMHPQGMMGAGGFDPTFMGRGGGYGGFPGLAYPGMPQPYPGVNPMGMVGIAPHVNPAFFGGAGMGTMGNAGMNGVHAAGMWNEASGGGGGGEEGGSEYGGYEDENQEKEEKPSREKERATAERDWSESSGGDRRHKSHREEKDSHREYKHRDSEEYDRGQSSSKSRSRSRMSEDDHRSRSRDADYGKRRRGD</sequence>
<dbReference type="SMART" id="SM00360">
    <property type="entry name" value="RRM"/>
    <property type="match status" value="1"/>
</dbReference>
<dbReference type="SUPFAM" id="SSF53067">
    <property type="entry name" value="Actin-like ATPase domain"/>
    <property type="match status" value="2"/>
</dbReference>
<dbReference type="GO" id="GO:0005524">
    <property type="term" value="F:ATP binding"/>
    <property type="evidence" value="ECO:0007669"/>
    <property type="project" value="UniProtKB-KW"/>
</dbReference>
<keyword evidence="8" id="KW-0206">Cytoskeleton</keyword>
<dbReference type="Pfam" id="PF00076">
    <property type="entry name" value="RRM_1"/>
    <property type="match status" value="1"/>
</dbReference>
<dbReference type="Proteomes" id="UP000032141">
    <property type="component" value="Chromosome C5"/>
</dbReference>
<evidence type="ECO:0000256" key="2">
    <source>
        <dbReference type="ARBA" id="ARBA00006265"/>
    </source>
</evidence>
<dbReference type="HOGENOM" id="CLU_299440_0_0_1"/>
<evidence type="ECO:0000313" key="13">
    <source>
        <dbReference type="Proteomes" id="UP000032141"/>
    </source>
</evidence>
<dbReference type="CDD" id="cd12372">
    <property type="entry name" value="RRM_CFIm68_CFIm59"/>
    <property type="match status" value="1"/>
</dbReference>